<dbReference type="Proteomes" id="UP001056756">
    <property type="component" value="Chromosome"/>
</dbReference>
<proteinExistence type="predicted"/>
<evidence type="ECO:0000256" key="1">
    <source>
        <dbReference type="SAM" id="Coils"/>
    </source>
</evidence>
<keyword evidence="1" id="KW-0175">Coiled coil</keyword>
<dbReference type="AlphaFoldDB" id="A0A9J6ZFG5"/>
<protein>
    <submittedName>
        <fullName evidence="2">Uncharacterized protein</fullName>
    </submittedName>
</protein>
<name>A0A9J6ZFG5_9BACL</name>
<evidence type="ECO:0000313" key="2">
    <source>
        <dbReference type="EMBL" id="URN94521.1"/>
    </source>
</evidence>
<gene>
    <name evidence="2" type="ORF">NAG76_22335</name>
</gene>
<dbReference type="EMBL" id="CP097899">
    <property type="protein sequence ID" value="URN94521.1"/>
    <property type="molecule type" value="Genomic_DNA"/>
</dbReference>
<organism evidence="2 3">
    <name type="scientific">Candidatus Pristimantibacillus lignocellulolyticus</name>
    <dbReference type="NCBI Taxonomy" id="2994561"/>
    <lineage>
        <taxon>Bacteria</taxon>
        <taxon>Bacillati</taxon>
        <taxon>Bacillota</taxon>
        <taxon>Bacilli</taxon>
        <taxon>Bacillales</taxon>
        <taxon>Paenibacillaceae</taxon>
        <taxon>Candidatus Pristimantibacillus</taxon>
    </lineage>
</organism>
<reference evidence="2" key="1">
    <citation type="submission" date="2022-05" db="EMBL/GenBank/DDBJ databases">
        <title>Novel bacterial taxa in a minimal lignocellulolytic consortium and its capacity to transform plastics disclosed by genome-resolved metagenomics.</title>
        <authorList>
            <person name="Rodriguez C.A.D."/>
            <person name="Diaz-Garcia L."/>
            <person name="Herrera K."/>
            <person name="Tarazona N.A."/>
            <person name="Sproer C."/>
            <person name="Overmann J."/>
            <person name="Jimenez D.J."/>
        </authorList>
    </citation>
    <scope>NUCLEOTIDE SEQUENCE</scope>
    <source>
        <strain evidence="2">MAG5</strain>
    </source>
</reference>
<evidence type="ECO:0000313" key="3">
    <source>
        <dbReference type="Proteomes" id="UP001056756"/>
    </source>
</evidence>
<dbReference type="KEGG" id="plig:NAG76_22335"/>
<sequence length="205" mass="23570">MGKLSKEELDSIWKTCHLYAFLQSHLPLKLLNHIDTIEAEKDQLIDNVAQLQKELNGMKLSLERATSDANEWEKAYFNLRDNRTPEKVVLPQDVVKAIDNFMKTTSVNYLMYALTTKDSVIIETDRLKVLRGFAHQNGGLLIQALVNGYTVEEEPTTEERIKNKLYEELMLQKILYPIDVNKLAQNLTLAIREILAEDAVKQHDS</sequence>
<accession>A0A9J6ZFG5</accession>
<feature type="coiled-coil region" evidence="1">
    <location>
        <begin position="34"/>
        <end position="82"/>
    </location>
</feature>